<evidence type="ECO:0000256" key="1">
    <source>
        <dbReference type="SAM" id="MobiDB-lite"/>
    </source>
</evidence>
<feature type="region of interest" description="Disordered" evidence="1">
    <location>
        <begin position="282"/>
        <end position="302"/>
    </location>
</feature>
<feature type="transmembrane region" description="Helical" evidence="2">
    <location>
        <begin position="212"/>
        <end position="230"/>
    </location>
</feature>
<dbReference type="AlphaFoldDB" id="A0A0C2W769"/>
<gene>
    <name evidence="3" type="ORF">M378DRAFT_16574</name>
</gene>
<evidence type="ECO:0000256" key="2">
    <source>
        <dbReference type="SAM" id="Phobius"/>
    </source>
</evidence>
<keyword evidence="2" id="KW-1133">Transmembrane helix</keyword>
<accession>A0A0C2W769</accession>
<keyword evidence="4" id="KW-1185">Reference proteome</keyword>
<feature type="transmembrane region" description="Helical" evidence="2">
    <location>
        <begin position="73"/>
        <end position="91"/>
    </location>
</feature>
<keyword evidence="2" id="KW-0472">Membrane</keyword>
<dbReference type="HOGENOM" id="CLU_052677_0_0_1"/>
<feature type="transmembrane region" description="Helical" evidence="2">
    <location>
        <begin position="12"/>
        <end position="32"/>
    </location>
</feature>
<dbReference type="InParanoid" id="A0A0C2W769"/>
<name>A0A0C2W769_AMAMK</name>
<evidence type="ECO:0000313" key="4">
    <source>
        <dbReference type="Proteomes" id="UP000054549"/>
    </source>
</evidence>
<feature type="transmembrane region" description="Helical" evidence="2">
    <location>
        <begin position="165"/>
        <end position="191"/>
    </location>
</feature>
<keyword evidence="2" id="KW-0812">Transmembrane</keyword>
<feature type="transmembrane region" description="Helical" evidence="2">
    <location>
        <begin position="103"/>
        <end position="125"/>
    </location>
</feature>
<feature type="compositionally biased region" description="Polar residues" evidence="1">
    <location>
        <begin position="293"/>
        <end position="302"/>
    </location>
</feature>
<reference evidence="3 4" key="1">
    <citation type="submission" date="2014-04" db="EMBL/GenBank/DDBJ databases">
        <title>Evolutionary Origins and Diversification of the Mycorrhizal Mutualists.</title>
        <authorList>
            <consortium name="DOE Joint Genome Institute"/>
            <consortium name="Mycorrhizal Genomics Consortium"/>
            <person name="Kohler A."/>
            <person name="Kuo A."/>
            <person name="Nagy L.G."/>
            <person name="Floudas D."/>
            <person name="Copeland A."/>
            <person name="Barry K.W."/>
            <person name="Cichocki N."/>
            <person name="Veneault-Fourrey C."/>
            <person name="LaButti K."/>
            <person name="Lindquist E.A."/>
            <person name="Lipzen A."/>
            <person name="Lundell T."/>
            <person name="Morin E."/>
            <person name="Murat C."/>
            <person name="Riley R."/>
            <person name="Ohm R."/>
            <person name="Sun H."/>
            <person name="Tunlid A."/>
            <person name="Henrissat B."/>
            <person name="Grigoriev I.V."/>
            <person name="Hibbett D.S."/>
            <person name="Martin F."/>
        </authorList>
    </citation>
    <scope>NUCLEOTIDE SEQUENCE [LARGE SCALE GENOMIC DNA]</scope>
    <source>
        <strain evidence="3 4">Koide BX008</strain>
    </source>
</reference>
<sequence length="358" mass="39385">MSDCTITTNPDVSGIGIRANLYATVLLMALIPDFPGRTSPLVEVLAENAGISGLALLITAINETRRGNLSLYHAIYIIHMLYFTGIMVAPAGHYKRNTKKRRAILSGLITYGCYLLFTMYGLFVWGKGTKFWDVGSFTCPNPNNEEINSKIEYIVFFRPVPVSAIWLRVVWMAGLGVSLALLVFVPVFGCISVFGQGVIPPQGQPPHPKNPLFFWVLWVGKILTAVYGVATLEIYEKTNLYSGVLAGPEDEWTFGQVFAMVQLVTTLNEAIHCFMSIEPSHLADDSDDEDRGSVTSTHGRNSTASSRIIRLVGLRTGRNDHGPAQAEGEAINLDTIRRPTPTVQPLLHRQTQGAMMIV</sequence>
<dbReference type="OrthoDB" id="5427664at2759"/>
<proteinExistence type="predicted"/>
<evidence type="ECO:0000313" key="3">
    <source>
        <dbReference type="EMBL" id="KIL56992.1"/>
    </source>
</evidence>
<dbReference type="Proteomes" id="UP000054549">
    <property type="component" value="Unassembled WGS sequence"/>
</dbReference>
<organism evidence="3 4">
    <name type="scientific">Amanita muscaria (strain Koide BX008)</name>
    <dbReference type="NCBI Taxonomy" id="946122"/>
    <lineage>
        <taxon>Eukaryota</taxon>
        <taxon>Fungi</taxon>
        <taxon>Dikarya</taxon>
        <taxon>Basidiomycota</taxon>
        <taxon>Agaricomycotina</taxon>
        <taxon>Agaricomycetes</taxon>
        <taxon>Agaricomycetidae</taxon>
        <taxon>Agaricales</taxon>
        <taxon>Pluteineae</taxon>
        <taxon>Amanitaceae</taxon>
        <taxon>Amanita</taxon>
    </lineage>
</organism>
<protein>
    <submittedName>
        <fullName evidence="3">Uncharacterized protein</fullName>
    </submittedName>
</protein>
<dbReference type="EMBL" id="KN818388">
    <property type="protein sequence ID" value="KIL56992.1"/>
    <property type="molecule type" value="Genomic_DNA"/>
</dbReference>